<dbReference type="InterPro" id="IPR006204">
    <property type="entry name" value="GHMP_kinase_N_dom"/>
</dbReference>
<evidence type="ECO:0000256" key="8">
    <source>
        <dbReference type="ARBA" id="ARBA00032554"/>
    </source>
</evidence>
<evidence type="ECO:0000259" key="10">
    <source>
        <dbReference type="Pfam" id="PF00288"/>
    </source>
</evidence>
<evidence type="ECO:0000313" key="13">
    <source>
        <dbReference type="Proteomes" id="UP000192368"/>
    </source>
</evidence>
<evidence type="ECO:0000256" key="4">
    <source>
        <dbReference type="ARBA" id="ARBA00022679"/>
    </source>
</evidence>
<feature type="active site" evidence="9">
    <location>
        <position position="6"/>
    </location>
</feature>
<evidence type="ECO:0000256" key="7">
    <source>
        <dbReference type="ARBA" id="ARBA00022840"/>
    </source>
</evidence>
<evidence type="ECO:0000256" key="3">
    <source>
        <dbReference type="ARBA" id="ARBA00017473"/>
    </source>
</evidence>
<feature type="domain" description="GHMP kinase N-terminal" evidence="10">
    <location>
        <begin position="57"/>
        <end position="133"/>
    </location>
</feature>
<dbReference type="GO" id="GO:0016114">
    <property type="term" value="P:terpenoid biosynthetic process"/>
    <property type="evidence" value="ECO:0007669"/>
    <property type="project" value="UniProtKB-UniRule"/>
</dbReference>
<accession>A0A1W1UHX6</accession>
<proteinExistence type="inferred from homology"/>
<dbReference type="HAMAP" id="MF_00061">
    <property type="entry name" value="IspE"/>
    <property type="match status" value="1"/>
</dbReference>
<dbReference type="AlphaFoldDB" id="A0A1W1UHX6"/>
<dbReference type="Proteomes" id="UP000192368">
    <property type="component" value="Unassembled WGS sequence"/>
</dbReference>
<dbReference type="UniPathway" id="UPA00056">
    <property type="reaction ID" value="UER00094"/>
</dbReference>
<comment type="similarity">
    <text evidence="1 9">Belongs to the GHMP kinase family. IspE subfamily.</text>
</comment>
<organism evidence="12 13">
    <name type="scientific">Peptoniphilus asaccharolyticus DSM 20463</name>
    <dbReference type="NCBI Taxonomy" id="573058"/>
    <lineage>
        <taxon>Bacteria</taxon>
        <taxon>Bacillati</taxon>
        <taxon>Bacillota</taxon>
        <taxon>Tissierellia</taxon>
        <taxon>Tissierellales</taxon>
        <taxon>Peptoniphilaceae</taxon>
        <taxon>Peptoniphilus</taxon>
    </lineage>
</organism>
<comment type="catalytic activity">
    <reaction evidence="9">
        <text>4-CDP-2-C-methyl-D-erythritol + ATP = 4-CDP-2-C-methyl-D-erythritol 2-phosphate + ADP + H(+)</text>
        <dbReference type="Rhea" id="RHEA:18437"/>
        <dbReference type="ChEBI" id="CHEBI:15378"/>
        <dbReference type="ChEBI" id="CHEBI:30616"/>
        <dbReference type="ChEBI" id="CHEBI:57823"/>
        <dbReference type="ChEBI" id="CHEBI:57919"/>
        <dbReference type="ChEBI" id="CHEBI:456216"/>
        <dbReference type="EC" id="2.7.1.148"/>
    </reaction>
</comment>
<keyword evidence="6 9" id="KW-0418">Kinase</keyword>
<dbReference type="SUPFAM" id="SSF55060">
    <property type="entry name" value="GHMP Kinase, C-terminal domain"/>
    <property type="match status" value="1"/>
</dbReference>
<dbReference type="InterPro" id="IPR013750">
    <property type="entry name" value="GHMP_kinase_C_dom"/>
</dbReference>
<evidence type="ECO:0000256" key="6">
    <source>
        <dbReference type="ARBA" id="ARBA00022777"/>
    </source>
</evidence>
<keyword evidence="7 9" id="KW-0067">ATP-binding</keyword>
<sequence>MKSYAKINLSLDVVSKREDGYHNIASIMQRIDIYDEMEIEKSEKFNFDSDMELPEENTVTKAYRVLTEYMERDLPVSVKLHKNIPTGAGLAGGSANAATLFEEINRIYDLNLSTDDLRKLGVKVGADVPFMIGGETALCEGIGDLITDLDINFSKLKALIINPGFEISSKEVYSQMNIRDERIDFKSLEMSLKNGNLTEISKYLRNDMENVVFKKYKEVENIKEELLKHTQSALMSGSGSTVYGLFDNEDDLKKAYDKFKKLYKNTYMVNLI</sequence>
<name>A0A1W1UHX6_PEPAS</name>
<reference evidence="13" key="1">
    <citation type="submission" date="2017-04" db="EMBL/GenBank/DDBJ databases">
        <authorList>
            <person name="Varghese N."/>
            <person name="Submissions S."/>
        </authorList>
    </citation>
    <scope>NUCLEOTIDE SEQUENCE [LARGE SCALE GENOMIC DNA]</scope>
    <source>
        <strain evidence="13">DSM 20463</strain>
    </source>
</reference>
<dbReference type="STRING" id="573058.SAMN00017477_0270"/>
<comment type="pathway">
    <text evidence="9">Isoprenoid biosynthesis; isopentenyl diphosphate biosynthesis via DXP pathway; isopentenyl diphosphate from 1-deoxy-D-xylulose 5-phosphate: step 3/6.</text>
</comment>
<dbReference type="GO" id="GO:0019288">
    <property type="term" value="P:isopentenyl diphosphate biosynthetic process, methylerythritol 4-phosphate pathway"/>
    <property type="evidence" value="ECO:0007669"/>
    <property type="project" value="UniProtKB-UniRule"/>
</dbReference>
<dbReference type="InterPro" id="IPR014721">
    <property type="entry name" value="Ribsml_uS5_D2-typ_fold_subgr"/>
</dbReference>
<keyword evidence="4 9" id="KW-0808">Transferase</keyword>
<dbReference type="InterPro" id="IPR020568">
    <property type="entry name" value="Ribosomal_Su5_D2-typ_SF"/>
</dbReference>
<dbReference type="EC" id="2.7.1.148" evidence="2 9"/>
<evidence type="ECO:0000256" key="5">
    <source>
        <dbReference type="ARBA" id="ARBA00022741"/>
    </source>
</evidence>
<dbReference type="PIRSF" id="PIRSF010376">
    <property type="entry name" value="IspE"/>
    <property type="match status" value="1"/>
</dbReference>
<protein>
    <recommendedName>
        <fullName evidence="3 9">4-diphosphocytidyl-2-C-methyl-D-erythritol kinase</fullName>
        <shortName evidence="9">CMK</shortName>
        <ecNumber evidence="2 9">2.7.1.148</ecNumber>
    </recommendedName>
    <alternativeName>
        <fullName evidence="8 9">4-(cytidine-5'-diphospho)-2-C-methyl-D-erythritol kinase</fullName>
    </alternativeName>
</protein>
<comment type="function">
    <text evidence="9">Catalyzes the phosphorylation of the position 2 hydroxy group of 4-diphosphocytidyl-2C-methyl-D-erythritol.</text>
</comment>
<dbReference type="InterPro" id="IPR036554">
    <property type="entry name" value="GHMP_kinase_C_sf"/>
</dbReference>
<dbReference type="SUPFAM" id="SSF54211">
    <property type="entry name" value="Ribosomal protein S5 domain 2-like"/>
    <property type="match status" value="1"/>
</dbReference>
<feature type="domain" description="GHMP kinase C-terminal" evidence="11">
    <location>
        <begin position="192"/>
        <end position="265"/>
    </location>
</feature>
<evidence type="ECO:0000256" key="2">
    <source>
        <dbReference type="ARBA" id="ARBA00012052"/>
    </source>
</evidence>
<dbReference type="GO" id="GO:0005524">
    <property type="term" value="F:ATP binding"/>
    <property type="evidence" value="ECO:0007669"/>
    <property type="project" value="UniProtKB-UniRule"/>
</dbReference>
<evidence type="ECO:0000313" key="12">
    <source>
        <dbReference type="EMBL" id="SMB80715.1"/>
    </source>
</evidence>
<dbReference type="EMBL" id="FWWR01000009">
    <property type="protein sequence ID" value="SMB80715.1"/>
    <property type="molecule type" value="Genomic_DNA"/>
</dbReference>
<keyword evidence="13" id="KW-1185">Reference proteome</keyword>
<dbReference type="Gene3D" id="3.30.230.10">
    <property type="match status" value="1"/>
</dbReference>
<dbReference type="GO" id="GO:0050515">
    <property type="term" value="F:4-(cytidine 5'-diphospho)-2-C-methyl-D-erythritol kinase activity"/>
    <property type="evidence" value="ECO:0007669"/>
    <property type="project" value="UniProtKB-UniRule"/>
</dbReference>
<evidence type="ECO:0000256" key="1">
    <source>
        <dbReference type="ARBA" id="ARBA00009684"/>
    </source>
</evidence>
<dbReference type="PANTHER" id="PTHR43527:SF2">
    <property type="entry name" value="4-DIPHOSPHOCYTIDYL-2-C-METHYL-D-ERYTHRITOL KINASE, CHLOROPLASTIC"/>
    <property type="match status" value="1"/>
</dbReference>
<feature type="active site" evidence="9">
    <location>
        <position position="127"/>
    </location>
</feature>
<dbReference type="NCBIfam" id="TIGR00154">
    <property type="entry name" value="ispE"/>
    <property type="match status" value="1"/>
</dbReference>
<dbReference type="Pfam" id="PF08544">
    <property type="entry name" value="GHMP_kinases_C"/>
    <property type="match status" value="1"/>
</dbReference>
<feature type="binding site" evidence="9">
    <location>
        <begin position="85"/>
        <end position="95"/>
    </location>
    <ligand>
        <name>ATP</name>
        <dbReference type="ChEBI" id="CHEBI:30616"/>
    </ligand>
</feature>
<dbReference type="Pfam" id="PF00288">
    <property type="entry name" value="GHMP_kinases_N"/>
    <property type="match status" value="1"/>
</dbReference>
<gene>
    <name evidence="9" type="primary">ispE</name>
    <name evidence="12" type="ORF">SAMN00017477_0270</name>
</gene>
<keyword evidence="9" id="KW-0414">Isoprene biosynthesis</keyword>
<evidence type="ECO:0000256" key="9">
    <source>
        <dbReference type="HAMAP-Rule" id="MF_00061"/>
    </source>
</evidence>
<dbReference type="PANTHER" id="PTHR43527">
    <property type="entry name" value="4-DIPHOSPHOCYTIDYL-2-C-METHYL-D-ERYTHRITOL KINASE, CHLOROPLASTIC"/>
    <property type="match status" value="1"/>
</dbReference>
<evidence type="ECO:0000259" key="11">
    <source>
        <dbReference type="Pfam" id="PF08544"/>
    </source>
</evidence>
<keyword evidence="5 9" id="KW-0547">Nucleotide-binding</keyword>
<dbReference type="RefSeq" id="WP_159445221.1">
    <property type="nucleotide sequence ID" value="NZ_FWWR01000009.1"/>
</dbReference>
<dbReference type="InterPro" id="IPR004424">
    <property type="entry name" value="IspE"/>
</dbReference>
<dbReference type="Gene3D" id="3.30.70.890">
    <property type="entry name" value="GHMP kinase, C-terminal domain"/>
    <property type="match status" value="1"/>
</dbReference>
<dbReference type="OrthoDB" id="9809438at2"/>